<dbReference type="OrthoDB" id="3283561at2"/>
<sequence length="162" mass="17908">MFRSDPELLVTLRALDDPDRFERPLGFDLAAAEARHRLLTARLEADFATTCETMTDMVETSEFGRVQVPAAATARGTRLVVSVSAFWPVALVSADNPAAYFGAEDAHAEGVLDLGDFARVVRALDDLGYTAVPEELLNTDYDGPSVLRAERPDWYERFFGYS</sequence>
<organism evidence="1 2">
    <name type="scientific">Glycomyces paridis</name>
    <dbReference type="NCBI Taxonomy" id="2126555"/>
    <lineage>
        <taxon>Bacteria</taxon>
        <taxon>Bacillati</taxon>
        <taxon>Actinomycetota</taxon>
        <taxon>Actinomycetes</taxon>
        <taxon>Glycomycetales</taxon>
        <taxon>Glycomycetaceae</taxon>
        <taxon>Glycomyces</taxon>
    </lineage>
</organism>
<keyword evidence="2" id="KW-1185">Reference proteome</keyword>
<evidence type="ECO:0000313" key="1">
    <source>
        <dbReference type="EMBL" id="THV23548.1"/>
    </source>
</evidence>
<reference evidence="1 2" key="1">
    <citation type="journal article" date="2018" name="Int. J. Syst. Evol. Microbiol.">
        <title>Glycomyces paridis sp. nov., isolated from the medicinal plant Paris polyphylla.</title>
        <authorList>
            <person name="Fang X.M."/>
            <person name="Bai J.L."/>
            <person name="Su J."/>
            <person name="Zhao L.L."/>
            <person name="Liu H.Y."/>
            <person name="Ma B.P."/>
            <person name="Zhang Y.Q."/>
            <person name="Yu L.Y."/>
        </authorList>
    </citation>
    <scope>NUCLEOTIDE SEQUENCE [LARGE SCALE GENOMIC DNA]</scope>
    <source>
        <strain evidence="1 2">CPCC 204357</strain>
    </source>
</reference>
<dbReference type="AlphaFoldDB" id="A0A4S8P0U3"/>
<comment type="caution">
    <text evidence="1">The sequence shown here is derived from an EMBL/GenBank/DDBJ whole genome shotgun (WGS) entry which is preliminary data.</text>
</comment>
<proteinExistence type="predicted"/>
<gene>
    <name evidence="1" type="ORF">E9998_22380</name>
</gene>
<dbReference type="EMBL" id="STGX01000021">
    <property type="protein sequence ID" value="THV23548.1"/>
    <property type="molecule type" value="Genomic_DNA"/>
</dbReference>
<dbReference type="RefSeq" id="WP_136531921.1">
    <property type="nucleotide sequence ID" value="NZ_STGX01000021.1"/>
</dbReference>
<name>A0A4S8P0U3_9ACTN</name>
<evidence type="ECO:0000313" key="2">
    <source>
        <dbReference type="Proteomes" id="UP000305792"/>
    </source>
</evidence>
<protein>
    <submittedName>
        <fullName evidence="1">Uncharacterized protein</fullName>
    </submittedName>
</protein>
<dbReference type="Proteomes" id="UP000305792">
    <property type="component" value="Unassembled WGS sequence"/>
</dbReference>
<accession>A0A4S8P0U3</accession>